<dbReference type="AlphaFoldDB" id="A0A368T332"/>
<dbReference type="Pfam" id="PF12833">
    <property type="entry name" value="HTH_18"/>
    <property type="match status" value="1"/>
</dbReference>
<feature type="compositionally biased region" description="Low complexity" evidence="4">
    <location>
        <begin position="76"/>
        <end position="88"/>
    </location>
</feature>
<dbReference type="InterPro" id="IPR018060">
    <property type="entry name" value="HTH_AraC"/>
</dbReference>
<evidence type="ECO:0000313" key="7">
    <source>
        <dbReference type="Proteomes" id="UP000253318"/>
    </source>
</evidence>
<dbReference type="InterPro" id="IPR018062">
    <property type="entry name" value="HTH_AraC-typ_CS"/>
</dbReference>
<dbReference type="InterPro" id="IPR009057">
    <property type="entry name" value="Homeodomain-like_sf"/>
</dbReference>
<feature type="region of interest" description="Disordered" evidence="4">
    <location>
        <begin position="128"/>
        <end position="150"/>
    </location>
</feature>
<dbReference type="PRINTS" id="PR00032">
    <property type="entry name" value="HTHARAC"/>
</dbReference>
<dbReference type="SMART" id="SM00342">
    <property type="entry name" value="HTH_ARAC"/>
    <property type="match status" value="1"/>
</dbReference>
<protein>
    <recommendedName>
        <fullName evidence="5">HTH araC/xylS-type domain-containing protein</fullName>
    </recommendedName>
</protein>
<dbReference type="GO" id="GO:0003700">
    <property type="term" value="F:DNA-binding transcription factor activity"/>
    <property type="evidence" value="ECO:0007669"/>
    <property type="project" value="InterPro"/>
</dbReference>
<sequence length="474" mass="50992">MRRGGNAGVGRGNGSAAARFGHGPESGGVRLGPPAVRCASVGRTAPVAGVPRPQDRRASGRSVDPRQAGGRGGAAGPARGTARAGPAPQEGWGTAAMPAARALGREGTRAPPALPRLPYLGILAGRRRAQKAPAPPEAIPPPSPRQPGTRVHTAWIDTDDLPRDERLDHWNAVLVDAFAPLRATSEHAPDYRARYRKVRLGTTGVYTTFFQPMTIVRTPRLVRQSDPDRYFLNLVQSGTLAITGDTGETVFSAGHFHPNDSATPFRMHLDHGNGPVRVLSTIIPKDRVPLPPAVAARFIGRPVPSTDGIAALLTGLLIQVTTDADRYPPADGPRLEATVADLIAALFAHELENESALEPETRRRTVFLQAQAFIQRHLTEPGLNPAAIAAAHHISPSHLHRLFHDNGTTVSDWIRQQRLEHARRDLAEPALATEPIADIAARWGFPHPAAFSRAFRTAYGMPPSEYRQHALRSP</sequence>
<organism evidence="6 7">
    <name type="scientific">Marinitenerispora sediminis</name>
    <dbReference type="NCBI Taxonomy" id="1931232"/>
    <lineage>
        <taxon>Bacteria</taxon>
        <taxon>Bacillati</taxon>
        <taxon>Actinomycetota</taxon>
        <taxon>Actinomycetes</taxon>
        <taxon>Streptosporangiales</taxon>
        <taxon>Nocardiopsidaceae</taxon>
        <taxon>Marinitenerispora</taxon>
    </lineage>
</organism>
<dbReference type="InterPro" id="IPR050204">
    <property type="entry name" value="AraC_XylS_family_regulators"/>
</dbReference>
<dbReference type="PANTHER" id="PTHR46796">
    <property type="entry name" value="HTH-TYPE TRANSCRIPTIONAL ACTIVATOR RHAS-RELATED"/>
    <property type="match status" value="1"/>
</dbReference>
<evidence type="ECO:0000256" key="3">
    <source>
        <dbReference type="ARBA" id="ARBA00023163"/>
    </source>
</evidence>
<dbReference type="GO" id="GO:0043565">
    <property type="term" value="F:sequence-specific DNA binding"/>
    <property type="evidence" value="ECO:0007669"/>
    <property type="project" value="InterPro"/>
</dbReference>
<dbReference type="PROSITE" id="PS00041">
    <property type="entry name" value="HTH_ARAC_FAMILY_1"/>
    <property type="match status" value="1"/>
</dbReference>
<dbReference type="EMBL" id="QEIN01000137">
    <property type="protein sequence ID" value="RCV55967.1"/>
    <property type="molecule type" value="Genomic_DNA"/>
</dbReference>
<feature type="compositionally biased region" description="Gly residues" evidence="4">
    <location>
        <begin position="1"/>
        <end position="13"/>
    </location>
</feature>
<name>A0A368T332_9ACTN</name>
<evidence type="ECO:0000256" key="2">
    <source>
        <dbReference type="ARBA" id="ARBA00023125"/>
    </source>
</evidence>
<keyword evidence="2" id="KW-0238">DNA-binding</keyword>
<dbReference type="Proteomes" id="UP000253318">
    <property type="component" value="Unassembled WGS sequence"/>
</dbReference>
<proteinExistence type="predicted"/>
<dbReference type="Gene3D" id="1.10.10.60">
    <property type="entry name" value="Homeodomain-like"/>
    <property type="match status" value="1"/>
</dbReference>
<dbReference type="SUPFAM" id="SSF46689">
    <property type="entry name" value="Homeodomain-like"/>
    <property type="match status" value="1"/>
</dbReference>
<gene>
    <name evidence="6" type="ORF">DEF24_17200</name>
</gene>
<feature type="domain" description="HTH araC/xylS-type" evidence="5">
    <location>
        <begin position="368"/>
        <end position="469"/>
    </location>
</feature>
<accession>A0A368T332</accession>
<keyword evidence="3" id="KW-0804">Transcription</keyword>
<feature type="region of interest" description="Disordered" evidence="4">
    <location>
        <begin position="1"/>
        <end position="93"/>
    </location>
</feature>
<evidence type="ECO:0000313" key="6">
    <source>
        <dbReference type="EMBL" id="RCV55967.1"/>
    </source>
</evidence>
<dbReference type="Pfam" id="PF14525">
    <property type="entry name" value="AraC_binding_2"/>
    <property type="match status" value="1"/>
</dbReference>
<evidence type="ECO:0000256" key="1">
    <source>
        <dbReference type="ARBA" id="ARBA00023015"/>
    </source>
</evidence>
<comment type="caution">
    <text evidence="6">The sequence shown here is derived from an EMBL/GenBank/DDBJ whole genome shotgun (WGS) entry which is preliminary data.</text>
</comment>
<evidence type="ECO:0000259" key="5">
    <source>
        <dbReference type="PROSITE" id="PS01124"/>
    </source>
</evidence>
<dbReference type="PANTHER" id="PTHR46796:SF6">
    <property type="entry name" value="ARAC SUBFAMILY"/>
    <property type="match status" value="1"/>
</dbReference>
<feature type="compositionally biased region" description="Pro residues" evidence="4">
    <location>
        <begin position="133"/>
        <end position="145"/>
    </location>
</feature>
<dbReference type="PROSITE" id="PS01124">
    <property type="entry name" value="HTH_ARAC_FAMILY_2"/>
    <property type="match status" value="1"/>
</dbReference>
<keyword evidence="7" id="KW-1185">Reference proteome</keyword>
<dbReference type="OrthoDB" id="9799345at2"/>
<dbReference type="InterPro" id="IPR035418">
    <property type="entry name" value="AraC-bd_2"/>
</dbReference>
<dbReference type="InterPro" id="IPR020449">
    <property type="entry name" value="Tscrpt_reg_AraC-type_HTH"/>
</dbReference>
<keyword evidence="1" id="KW-0805">Transcription regulation</keyword>
<evidence type="ECO:0000256" key="4">
    <source>
        <dbReference type="SAM" id="MobiDB-lite"/>
    </source>
</evidence>
<reference evidence="6 7" key="1">
    <citation type="submission" date="2018-04" db="EMBL/GenBank/DDBJ databases">
        <title>Novel actinobacteria from marine sediment.</title>
        <authorList>
            <person name="Ng Z.Y."/>
            <person name="Tan G.Y.A."/>
        </authorList>
    </citation>
    <scope>NUCLEOTIDE SEQUENCE [LARGE SCALE GENOMIC DNA]</scope>
    <source>
        <strain evidence="6 7">TPS81</strain>
    </source>
</reference>